<dbReference type="OrthoDB" id="9803907at2"/>
<reference evidence="6 7" key="1">
    <citation type="journal article" date="2009" name="BMC Genomics">
        <title>The complete genome sequence of Xanthomonas albilineans provides new insights into the reductive genome evolution of the xylem-limited Xanthomonadaceae.</title>
        <authorList>
            <person name="Pieretti I."/>
            <person name="Royer M."/>
            <person name="Barbe V."/>
            <person name="Carrere S."/>
            <person name="Koebnik R."/>
            <person name="Cociancich S."/>
            <person name="Couloux A."/>
            <person name="Darrasse A."/>
            <person name="Gouzy J."/>
            <person name="Jacques M.A."/>
            <person name="Lauber E."/>
            <person name="Manceau C."/>
            <person name="Mangenot S."/>
            <person name="Poussier S."/>
            <person name="Segurens B."/>
            <person name="Szurek B."/>
            <person name="Verdier V."/>
            <person name="Arlat M."/>
            <person name="Rott P."/>
        </authorList>
    </citation>
    <scope>NUCLEOTIDE SEQUENCE [LARGE SCALE GENOMIC DNA]</scope>
    <source>
        <strain evidence="7">GPE PC73 / CFBP 7063</strain>
    </source>
</reference>
<dbReference type="GeneID" id="57877773"/>
<dbReference type="SUPFAM" id="SSF56059">
    <property type="entry name" value="Glutathione synthetase ATP-binding domain-like"/>
    <property type="match status" value="1"/>
</dbReference>
<evidence type="ECO:0000313" key="7">
    <source>
        <dbReference type="Proteomes" id="UP000001890"/>
    </source>
</evidence>
<name>D2U9J6_XANAP</name>
<evidence type="ECO:0000256" key="4">
    <source>
        <dbReference type="PROSITE-ProRule" id="PRU00409"/>
    </source>
</evidence>
<feature type="domain" description="ATP-grasp" evidence="5">
    <location>
        <begin position="123"/>
        <end position="322"/>
    </location>
</feature>
<dbReference type="InterPro" id="IPR052032">
    <property type="entry name" value="ATP-dep_AA_Ligase"/>
</dbReference>
<keyword evidence="2 4" id="KW-0547">Nucleotide-binding</keyword>
<dbReference type="eggNOG" id="COG2232">
    <property type="taxonomic scope" value="Bacteria"/>
</dbReference>
<evidence type="ECO:0000313" key="6">
    <source>
        <dbReference type="EMBL" id="CBA16948.1"/>
    </source>
</evidence>
<gene>
    <name evidence="6" type="ordered locus">XALc_2469</name>
</gene>
<evidence type="ECO:0000256" key="2">
    <source>
        <dbReference type="ARBA" id="ARBA00022741"/>
    </source>
</evidence>
<dbReference type="STRING" id="380358.XALC_2469"/>
<dbReference type="Proteomes" id="UP000001890">
    <property type="component" value="Chromosome"/>
</dbReference>
<dbReference type="EMBL" id="FP565176">
    <property type="protein sequence ID" value="CBA16948.1"/>
    <property type="molecule type" value="Genomic_DNA"/>
</dbReference>
<dbReference type="RefSeq" id="WP_012916943.1">
    <property type="nucleotide sequence ID" value="NC_013722.1"/>
</dbReference>
<keyword evidence="1" id="KW-0436">Ligase</keyword>
<dbReference type="InterPro" id="IPR040570">
    <property type="entry name" value="LAL_C2"/>
</dbReference>
<accession>D2U9J6</accession>
<dbReference type="GO" id="GO:0005524">
    <property type="term" value="F:ATP binding"/>
    <property type="evidence" value="ECO:0007669"/>
    <property type="project" value="UniProtKB-UniRule"/>
</dbReference>
<protein>
    <submittedName>
        <fullName evidence="6">Putative carbamoyl-phosphate synthase, cpsase protein</fullName>
    </submittedName>
</protein>
<dbReference type="Gene3D" id="3.40.50.20">
    <property type="match status" value="1"/>
</dbReference>
<dbReference type="KEGG" id="xal:XALC_2469"/>
<evidence type="ECO:0000256" key="3">
    <source>
        <dbReference type="ARBA" id="ARBA00022840"/>
    </source>
</evidence>
<dbReference type="Pfam" id="PF13535">
    <property type="entry name" value="ATP-grasp_4"/>
    <property type="match status" value="1"/>
</dbReference>
<keyword evidence="7" id="KW-1185">Reference proteome</keyword>
<keyword evidence="3 4" id="KW-0067">ATP-binding</keyword>
<dbReference type="PANTHER" id="PTHR43585">
    <property type="entry name" value="FUMIPYRROLE BIOSYNTHESIS PROTEIN C"/>
    <property type="match status" value="1"/>
</dbReference>
<dbReference type="SMART" id="SM01209">
    <property type="entry name" value="GARS_A"/>
    <property type="match status" value="1"/>
</dbReference>
<dbReference type="GO" id="GO:0046872">
    <property type="term" value="F:metal ion binding"/>
    <property type="evidence" value="ECO:0007669"/>
    <property type="project" value="InterPro"/>
</dbReference>
<dbReference type="GO" id="GO:0016874">
    <property type="term" value="F:ligase activity"/>
    <property type="evidence" value="ECO:0007669"/>
    <property type="project" value="UniProtKB-KW"/>
</dbReference>
<dbReference type="Gene3D" id="3.30.470.20">
    <property type="entry name" value="ATP-grasp fold, B domain"/>
    <property type="match status" value="1"/>
</dbReference>
<proteinExistence type="predicted"/>
<dbReference type="PROSITE" id="PS50975">
    <property type="entry name" value="ATP_GRASP"/>
    <property type="match status" value="1"/>
</dbReference>
<dbReference type="AlphaFoldDB" id="D2U9J6"/>
<evidence type="ECO:0000259" key="5">
    <source>
        <dbReference type="PROSITE" id="PS50975"/>
    </source>
</evidence>
<dbReference type="PANTHER" id="PTHR43585:SF2">
    <property type="entry name" value="ATP-GRASP ENZYME FSQD"/>
    <property type="match status" value="1"/>
</dbReference>
<dbReference type="Pfam" id="PF18603">
    <property type="entry name" value="LAL_C2"/>
    <property type="match status" value="1"/>
</dbReference>
<dbReference type="InterPro" id="IPR011761">
    <property type="entry name" value="ATP-grasp"/>
</dbReference>
<dbReference type="Pfam" id="PF18130">
    <property type="entry name" value="ATPgrasp_N"/>
    <property type="match status" value="1"/>
</dbReference>
<sequence length="423" mass="45695">MARLLMLDSWVYATGITVPLAIRELGHTYTLLTPNPSRFKNNPLGDGIHPVIAEAEAVVVANVNDDTTLLETARRLHEQSRFDAVITSCDHYLIAAARVAEMLELPTVGSNVVRTTRDKYLMRLASCSAGVPTPQFGIAATHQEALAIAQRIGYPVVVKPTDMSASAFVALAMTDAELLSATDAVTCYRQNARGQDLNAVALIEEFLDGQEVSVETVTVNGATQVIAVTDKSLYSDTLFIETGHMVPAILDPETVRAVGDLAEAALRAVGYSHGVAHTEIKLTSRGPRVVEINPRVGGNWISELVRITVGFDLIQAFVKLSLGATDLSDCFLAPVARSAAIQFLLPPSPGILAGVSNWDEIVSDPYVHRSHLDPFMRGKKVAAPKNNDSYLAHVLCIDRAGVDARAHCERLVAAIELTYLERH</sequence>
<evidence type="ECO:0000256" key="1">
    <source>
        <dbReference type="ARBA" id="ARBA00022598"/>
    </source>
</evidence>
<dbReference type="InterPro" id="IPR041472">
    <property type="entry name" value="BL00235/CARNS1_N"/>
</dbReference>
<organism evidence="6 7">
    <name type="scientific">Xanthomonas albilineans (strain GPE PC73 / CFBP 7063)</name>
    <dbReference type="NCBI Taxonomy" id="380358"/>
    <lineage>
        <taxon>Bacteria</taxon>
        <taxon>Pseudomonadati</taxon>
        <taxon>Pseudomonadota</taxon>
        <taxon>Gammaproteobacteria</taxon>
        <taxon>Lysobacterales</taxon>
        <taxon>Lysobacteraceae</taxon>
        <taxon>Xanthomonas</taxon>
    </lineage>
</organism>
<dbReference type="PATRIC" id="fig|29447.3.peg.2422"/>